<proteinExistence type="predicted"/>
<dbReference type="RefSeq" id="WP_161693322.1">
    <property type="nucleotide sequence ID" value="NZ_JAAAHS010000009.1"/>
</dbReference>
<evidence type="ECO:0000313" key="3">
    <source>
        <dbReference type="Proteomes" id="UP000598297"/>
    </source>
</evidence>
<dbReference type="AlphaFoldDB" id="A0A964UKL5"/>
<sequence length="54" mass="5936">MSLHQDPPAAAEHRTSTVEQGRFCTARCTCGWRGPARRARSKARSDAEEHLAGN</sequence>
<dbReference type="EMBL" id="JAAAHS010000009">
    <property type="protein sequence ID" value="NBE50352.1"/>
    <property type="molecule type" value="Genomic_DNA"/>
</dbReference>
<dbReference type="Proteomes" id="UP000598297">
    <property type="component" value="Unassembled WGS sequence"/>
</dbReference>
<dbReference type="OrthoDB" id="4872130at2"/>
<feature type="region of interest" description="Disordered" evidence="1">
    <location>
        <begin position="34"/>
        <end position="54"/>
    </location>
</feature>
<organism evidence="2 3">
    <name type="scientific">Streptomyces boluensis</name>
    <dbReference type="NCBI Taxonomy" id="1775135"/>
    <lineage>
        <taxon>Bacteria</taxon>
        <taxon>Bacillati</taxon>
        <taxon>Actinomycetota</taxon>
        <taxon>Actinomycetes</taxon>
        <taxon>Kitasatosporales</taxon>
        <taxon>Streptomycetaceae</taxon>
        <taxon>Streptomyces</taxon>
    </lineage>
</organism>
<keyword evidence="3" id="KW-1185">Reference proteome</keyword>
<gene>
    <name evidence="2" type="ORF">GUY60_02680</name>
</gene>
<comment type="caution">
    <text evidence="2">The sequence shown here is derived from an EMBL/GenBank/DDBJ whole genome shotgun (WGS) entry which is preliminary data.</text>
</comment>
<protein>
    <submittedName>
        <fullName evidence="2">Uncharacterized protein</fullName>
    </submittedName>
</protein>
<feature type="compositionally biased region" description="Basic and acidic residues" evidence="1">
    <location>
        <begin position="43"/>
        <end position="54"/>
    </location>
</feature>
<reference evidence="2" key="1">
    <citation type="submission" date="2020-01" db="EMBL/GenBank/DDBJ databases">
        <title>Whole-genome analyses of novel actinobacteria.</title>
        <authorList>
            <person name="Sahin N."/>
        </authorList>
    </citation>
    <scope>NUCLEOTIDE SEQUENCE</scope>
    <source>
        <strain evidence="2">YC537</strain>
    </source>
</reference>
<accession>A0A964UKL5</accession>
<evidence type="ECO:0000256" key="1">
    <source>
        <dbReference type="SAM" id="MobiDB-lite"/>
    </source>
</evidence>
<evidence type="ECO:0000313" key="2">
    <source>
        <dbReference type="EMBL" id="NBE50352.1"/>
    </source>
</evidence>
<name>A0A964UKL5_9ACTN</name>